<comment type="caution">
    <text evidence="1">The sequence shown here is derived from an EMBL/GenBank/DDBJ whole genome shotgun (WGS) entry which is preliminary data.</text>
</comment>
<protein>
    <submittedName>
        <fullName evidence="1">Uncharacterized protein</fullName>
    </submittedName>
</protein>
<gene>
    <name evidence="1" type="ORF">FA95DRAFT_1595846</name>
</gene>
<keyword evidence="2" id="KW-1185">Reference proteome</keyword>
<reference evidence="1" key="2">
    <citation type="journal article" date="2022" name="New Phytol.">
        <title>Evolutionary transition to the ectomycorrhizal habit in the genomes of a hyperdiverse lineage of mushroom-forming fungi.</title>
        <authorList>
            <person name="Looney B."/>
            <person name="Miyauchi S."/>
            <person name="Morin E."/>
            <person name="Drula E."/>
            <person name="Courty P.E."/>
            <person name="Kohler A."/>
            <person name="Kuo A."/>
            <person name="LaButti K."/>
            <person name="Pangilinan J."/>
            <person name="Lipzen A."/>
            <person name="Riley R."/>
            <person name="Andreopoulos W."/>
            <person name="He G."/>
            <person name="Johnson J."/>
            <person name="Nolan M."/>
            <person name="Tritt A."/>
            <person name="Barry K.W."/>
            <person name="Grigoriev I.V."/>
            <person name="Nagy L.G."/>
            <person name="Hibbett D."/>
            <person name="Henrissat B."/>
            <person name="Matheny P.B."/>
            <person name="Labbe J."/>
            <person name="Martin F.M."/>
        </authorList>
    </citation>
    <scope>NUCLEOTIDE SEQUENCE</scope>
    <source>
        <strain evidence="1">FP105234-sp</strain>
    </source>
</reference>
<name>A0ACB8RSU8_9AGAM</name>
<organism evidence="1 2">
    <name type="scientific">Auriscalpium vulgare</name>
    <dbReference type="NCBI Taxonomy" id="40419"/>
    <lineage>
        <taxon>Eukaryota</taxon>
        <taxon>Fungi</taxon>
        <taxon>Dikarya</taxon>
        <taxon>Basidiomycota</taxon>
        <taxon>Agaricomycotina</taxon>
        <taxon>Agaricomycetes</taxon>
        <taxon>Russulales</taxon>
        <taxon>Auriscalpiaceae</taxon>
        <taxon>Auriscalpium</taxon>
    </lineage>
</organism>
<proteinExistence type="predicted"/>
<reference evidence="1" key="1">
    <citation type="submission" date="2021-02" db="EMBL/GenBank/DDBJ databases">
        <authorList>
            <consortium name="DOE Joint Genome Institute"/>
            <person name="Ahrendt S."/>
            <person name="Looney B.P."/>
            <person name="Miyauchi S."/>
            <person name="Morin E."/>
            <person name="Drula E."/>
            <person name="Courty P.E."/>
            <person name="Chicoki N."/>
            <person name="Fauchery L."/>
            <person name="Kohler A."/>
            <person name="Kuo A."/>
            <person name="Labutti K."/>
            <person name="Pangilinan J."/>
            <person name="Lipzen A."/>
            <person name="Riley R."/>
            <person name="Andreopoulos W."/>
            <person name="He G."/>
            <person name="Johnson J."/>
            <person name="Barry K.W."/>
            <person name="Grigoriev I.V."/>
            <person name="Nagy L."/>
            <person name="Hibbett D."/>
            <person name="Henrissat B."/>
            <person name="Matheny P.B."/>
            <person name="Labbe J."/>
            <person name="Martin F."/>
        </authorList>
    </citation>
    <scope>NUCLEOTIDE SEQUENCE</scope>
    <source>
        <strain evidence="1">FP105234-sp</strain>
    </source>
</reference>
<dbReference type="Proteomes" id="UP000814033">
    <property type="component" value="Unassembled WGS sequence"/>
</dbReference>
<evidence type="ECO:0000313" key="1">
    <source>
        <dbReference type="EMBL" id="KAI0047173.1"/>
    </source>
</evidence>
<sequence length="243" mass="25475">MSNMNQTKPKAAAPATLPPAALSGGYLAAAVSPAFAAGYLARLAGPAPALGVAPSGAPVVRGKAVARRGRVPLDYAYDARRGAVLPVPDALRLGAPRPEPPIWFVRAGPAGGLGVGAADVLGGRAGVVDGAERAWLAPEGCVSVDLGITWPGYHKYTHTMQIRSLDPHRPMPPPDIATFLWHIARTVEEFMTHASRREMGTPAPPHEMDVGIGVHVQDVTIIGAINVSEGRWYPVLRLPPAPR</sequence>
<accession>A0ACB8RSU8</accession>
<dbReference type="EMBL" id="MU275909">
    <property type="protein sequence ID" value="KAI0047173.1"/>
    <property type="molecule type" value="Genomic_DNA"/>
</dbReference>
<evidence type="ECO:0000313" key="2">
    <source>
        <dbReference type="Proteomes" id="UP000814033"/>
    </source>
</evidence>